<feature type="transmembrane region" description="Helical" evidence="1">
    <location>
        <begin position="12"/>
        <end position="34"/>
    </location>
</feature>
<evidence type="ECO:0000313" key="3">
    <source>
        <dbReference type="Proteomes" id="UP000018545"/>
    </source>
</evidence>
<protein>
    <submittedName>
        <fullName evidence="2">Uncharacterized protein</fullName>
    </submittedName>
</protein>
<dbReference type="KEGG" id="csi:P262_05583"/>
<name>V5U5B2_9ENTR</name>
<gene>
    <name evidence="2" type="ORF">P262_05583</name>
</gene>
<evidence type="ECO:0000256" key="1">
    <source>
        <dbReference type="SAM" id="Phobius"/>
    </source>
</evidence>
<evidence type="ECO:0000313" key="2">
    <source>
        <dbReference type="EMBL" id="AHB72337.1"/>
    </source>
</evidence>
<proteinExistence type="predicted"/>
<dbReference type="EMBL" id="CP006731">
    <property type="protein sequence ID" value="AHB72337.1"/>
    <property type="molecule type" value="Genomic_DNA"/>
</dbReference>
<keyword evidence="1" id="KW-0472">Membrane</keyword>
<dbReference type="Proteomes" id="UP000018545">
    <property type="component" value="Chromosome"/>
</dbReference>
<sequence>MLTHSVVLRRYAKFHLSFLAPFGTARYSVFWLFIYDSCFL</sequence>
<keyword evidence="1" id="KW-0812">Transmembrane</keyword>
<dbReference type="HOGENOM" id="CLU_3288267_0_0_6"/>
<dbReference type="AlphaFoldDB" id="V5U5B2"/>
<reference evidence="2 3" key="1">
    <citation type="journal article" date="2014" name="Genome Announc.">
        <title>Complete Genome Sequence of Cronobacter sakazakii Strain CMCC 45402.</title>
        <authorList>
            <person name="Zhao Z."/>
            <person name="Wang L."/>
            <person name="Wang B."/>
            <person name="Liang H."/>
            <person name="Ye Q."/>
            <person name="Zeng M."/>
        </authorList>
    </citation>
    <scope>NUCLEOTIDE SEQUENCE [LARGE SCALE GENOMIC DNA]</scope>
    <source>
        <strain evidence="3">45402</strain>
    </source>
</reference>
<keyword evidence="1" id="KW-1133">Transmembrane helix</keyword>
<accession>V5U5B2</accession>
<dbReference type="PATRIC" id="fig|1401659.3.peg.3942"/>
<organism evidence="2 3">
    <name type="scientific">Cronobacter malonaticus</name>
    <dbReference type="NCBI Taxonomy" id="413503"/>
    <lineage>
        <taxon>Bacteria</taxon>
        <taxon>Pseudomonadati</taxon>
        <taxon>Pseudomonadota</taxon>
        <taxon>Gammaproteobacteria</taxon>
        <taxon>Enterobacterales</taxon>
        <taxon>Enterobacteriaceae</taxon>
        <taxon>Cronobacter</taxon>
    </lineage>
</organism>